<dbReference type="FunFam" id="3.10.20.90:FF:000046">
    <property type="entry name" value="Homocysteine-responsive endoplasmic reticulum-resident ubiquitin-like domain member 2 protein"/>
    <property type="match status" value="1"/>
</dbReference>
<dbReference type="PROSITE" id="PS50053">
    <property type="entry name" value="UBIQUITIN_2"/>
    <property type="match status" value="1"/>
</dbReference>
<sequence>MEGLDEGGNGLVRLLVRASNQQIDDHVVKCKLDWTVGKLKDYLEEVYPNKPKRAEQKVIFSGQLLNDSMVLKDVLQQYYNEKEETFIVHLVCPSLKSTSTMINSNINKPTTSEQLSSASSSTPSSHNGARVNVPPPPPPIVTSATQPSPLQQYYGQLNNQQMAWMQQAYAHYLTQYMQLMAAQGIQLQSTLPYNQSPNSNVDTAVNNTLRNNRNNNGDDNEEQTRPVVQGDFDANLPNNNNINNNNNNNNNNINNNNNVGGDENEAGLNRDWLDVFDVLARVVVLFSIVYFYSSPSRFIIVTFLGFAIYLIQGGFFRGQQNYLADNNNARENNQVNDQVAAPQAPTAAAAAATTTATTSNTISDSASQQQSTSQPPNSQPVNPDTTGGTTNHEERTTNVNEDNERPGALALSWTFFSSFFASLIPEQPHVI</sequence>
<evidence type="ECO:0000256" key="6">
    <source>
        <dbReference type="SAM" id="MobiDB-lite"/>
    </source>
</evidence>
<feature type="region of interest" description="Disordered" evidence="6">
    <location>
        <begin position="192"/>
        <end position="260"/>
    </location>
</feature>
<name>A0AA39FAH4_9HYME</name>
<feature type="compositionally biased region" description="Low complexity" evidence="6">
    <location>
        <begin position="238"/>
        <end position="258"/>
    </location>
</feature>
<evidence type="ECO:0000313" key="9">
    <source>
        <dbReference type="EMBL" id="KAK0165898.1"/>
    </source>
</evidence>
<evidence type="ECO:0000256" key="1">
    <source>
        <dbReference type="ARBA" id="ARBA00004370"/>
    </source>
</evidence>
<feature type="compositionally biased region" description="Polar residues" evidence="6">
    <location>
        <begin position="381"/>
        <end position="390"/>
    </location>
</feature>
<keyword evidence="10" id="KW-1185">Reference proteome</keyword>
<dbReference type="SUPFAM" id="SSF54236">
    <property type="entry name" value="Ubiquitin-like"/>
    <property type="match status" value="1"/>
</dbReference>
<dbReference type="GO" id="GO:0016020">
    <property type="term" value="C:membrane"/>
    <property type="evidence" value="ECO:0007669"/>
    <property type="project" value="UniProtKB-SubCell"/>
</dbReference>
<dbReference type="Proteomes" id="UP001168990">
    <property type="component" value="Unassembled WGS sequence"/>
</dbReference>
<reference evidence="9" key="2">
    <citation type="submission" date="2023-03" db="EMBL/GenBank/DDBJ databases">
        <authorList>
            <person name="Inwood S.N."/>
            <person name="Skelly J.G."/>
            <person name="Guhlin J."/>
            <person name="Harrop T.W.R."/>
            <person name="Goldson S.G."/>
            <person name="Dearden P.K."/>
        </authorList>
    </citation>
    <scope>NUCLEOTIDE SEQUENCE</scope>
    <source>
        <strain evidence="9">Irish</strain>
        <tissue evidence="9">Whole body</tissue>
    </source>
</reference>
<dbReference type="AlphaFoldDB" id="A0AA39FAH4"/>
<keyword evidence="5" id="KW-0834">Unfolded protein response</keyword>
<comment type="caution">
    <text evidence="9">The sequence shown here is derived from an EMBL/GenBank/DDBJ whole genome shotgun (WGS) entry which is preliminary data.</text>
</comment>
<evidence type="ECO:0000256" key="7">
    <source>
        <dbReference type="SAM" id="Phobius"/>
    </source>
</evidence>
<feature type="compositionally biased region" description="Low complexity" evidence="6">
    <location>
        <begin position="340"/>
        <end position="380"/>
    </location>
</feature>
<dbReference type="EMBL" id="JAQQBS010001422">
    <property type="protein sequence ID" value="KAK0165898.1"/>
    <property type="molecule type" value="Genomic_DNA"/>
</dbReference>
<proteinExistence type="predicted"/>
<keyword evidence="2 7" id="KW-0812">Transmembrane</keyword>
<dbReference type="CDD" id="cd01790">
    <property type="entry name" value="Ubl_HERP"/>
    <property type="match status" value="1"/>
</dbReference>
<dbReference type="PANTHER" id="PTHR12943">
    <property type="entry name" value="HOMOCYSTEINE-RESPONSIVE ENDOPLASMIC RETICULUM-RESIDENT UNIQUITIN-LIKE DOMAIN HERPUD PROTEIN FAMILY MEMBER"/>
    <property type="match status" value="1"/>
</dbReference>
<feature type="compositionally biased region" description="Polar residues" evidence="6">
    <location>
        <begin position="192"/>
        <end position="205"/>
    </location>
</feature>
<feature type="region of interest" description="Disordered" evidence="6">
    <location>
        <begin position="340"/>
        <end position="405"/>
    </location>
</feature>
<protein>
    <recommendedName>
        <fullName evidence="8">Ubiquitin-like domain-containing protein</fullName>
    </recommendedName>
</protein>
<keyword evidence="3 7" id="KW-1133">Transmembrane helix</keyword>
<dbReference type="PANTHER" id="PTHR12943:SF27">
    <property type="entry name" value="HOMOCYSTEINE-INDUCED ENDOPLASMIC RETICULUM PROTEIN, ISOFORM A"/>
    <property type="match status" value="1"/>
</dbReference>
<organism evidence="9 10">
    <name type="scientific">Microctonus aethiopoides</name>
    <dbReference type="NCBI Taxonomy" id="144406"/>
    <lineage>
        <taxon>Eukaryota</taxon>
        <taxon>Metazoa</taxon>
        <taxon>Ecdysozoa</taxon>
        <taxon>Arthropoda</taxon>
        <taxon>Hexapoda</taxon>
        <taxon>Insecta</taxon>
        <taxon>Pterygota</taxon>
        <taxon>Neoptera</taxon>
        <taxon>Endopterygota</taxon>
        <taxon>Hymenoptera</taxon>
        <taxon>Apocrita</taxon>
        <taxon>Ichneumonoidea</taxon>
        <taxon>Braconidae</taxon>
        <taxon>Euphorinae</taxon>
        <taxon>Microctonus</taxon>
    </lineage>
</organism>
<evidence type="ECO:0000256" key="4">
    <source>
        <dbReference type="ARBA" id="ARBA00023136"/>
    </source>
</evidence>
<dbReference type="InterPro" id="IPR029071">
    <property type="entry name" value="Ubiquitin-like_domsf"/>
</dbReference>
<keyword evidence="4 7" id="KW-0472">Membrane</keyword>
<comment type="subcellular location">
    <subcellularLocation>
        <location evidence="1">Membrane</location>
    </subcellularLocation>
</comment>
<evidence type="ECO:0000256" key="3">
    <source>
        <dbReference type="ARBA" id="ARBA00022989"/>
    </source>
</evidence>
<evidence type="ECO:0000259" key="8">
    <source>
        <dbReference type="PROSITE" id="PS50053"/>
    </source>
</evidence>
<dbReference type="InterPro" id="IPR039751">
    <property type="entry name" value="HERPUD1/2"/>
</dbReference>
<dbReference type="Gene3D" id="3.10.20.90">
    <property type="entry name" value="Phosphatidylinositol 3-kinase Catalytic Subunit, Chain A, domain 1"/>
    <property type="match status" value="1"/>
</dbReference>
<dbReference type="InterPro" id="IPR000626">
    <property type="entry name" value="Ubiquitin-like_dom"/>
</dbReference>
<gene>
    <name evidence="9" type="ORF">PV328_004377</name>
</gene>
<feature type="compositionally biased region" description="Low complexity" evidence="6">
    <location>
        <begin position="110"/>
        <end position="125"/>
    </location>
</feature>
<feature type="compositionally biased region" description="Low complexity" evidence="6">
    <location>
        <begin position="206"/>
        <end position="217"/>
    </location>
</feature>
<feature type="region of interest" description="Disordered" evidence="6">
    <location>
        <begin position="103"/>
        <end position="146"/>
    </location>
</feature>
<evidence type="ECO:0000313" key="10">
    <source>
        <dbReference type="Proteomes" id="UP001168990"/>
    </source>
</evidence>
<accession>A0AA39FAH4</accession>
<dbReference type="GO" id="GO:0030968">
    <property type="term" value="P:endoplasmic reticulum unfolded protein response"/>
    <property type="evidence" value="ECO:0007669"/>
    <property type="project" value="TreeGrafter"/>
</dbReference>
<feature type="transmembrane region" description="Helical" evidence="7">
    <location>
        <begin position="298"/>
        <end position="316"/>
    </location>
</feature>
<reference evidence="9" key="1">
    <citation type="journal article" date="2023" name="bioRxiv">
        <title>Scaffold-level genome assemblies of two parasitoid biocontrol wasps reveal the parthenogenesis mechanism and an associated novel virus.</title>
        <authorList>
            <person name="Inwood S."/>
            <person name="Skelly J."/>
            <person name="Guhlin J."/>
            <person name="Harrop T."/>
            <person name="Goldson S."/>
            <person name="Dearden P."/>
        </authorList>
    </citation>
    <scope>NUCLEOTIDE SEQUENCE</scope>
    <source>
        <strain evidence="9">Irish</strain>
        <tissue evidence="9">Whole body</tissue>
    </source>
</reference>
<feature type="domain" description="Ubiquitin-like" evidence="8">
    <location>
        <begin position="12"/>
        <end position="73"/>
    </location>
</feature>
<evidence type="ECO:0000256" key="5">
    <source>
        <dbReference type="ARBA" id="ARBA00023230"/>
    </source>
</evidence>
<evidence type="ECO:0000256" key="2">
    <source>
        <dbReference type="ARBA" id="ARBA00022692"/>
    </source>
</evidence>